<accession>A0ABP1QDU7</accession>
<keyword evidence="1" id="KW-0812">Transmembrane</keyword>
<feature type="transmembrane region" description="Helical" evidence="1">
    <location>
        <begin position="145"/>
        <end position="167"/>
    </location>
</feature>
<feature type="transmembrane region" description="Helical" evidence="1">
    <location>
        <begin position="173"/>
        <end position="193"/>
    </location>
</feature>
<keyword evidence="1" id="KW-1133">Transmembrane helix</keyword>
<dbReference type="Proteomes" id="UP001642540">
    <property type="component" value="Unassembled WGS sequence"/>
</dbReference>
<evidence type="ECO:0000313" key="3">
    <source>
        <dbReference type="Proteomes" id="UP001642540"/>
    </source>
</evidence>
<comment type="caution">
    <text evidence="2">The sequence shown here is derived from an EMBL/GenBank/DDBJ whole genome shotgun (WGS) entry which is preliminary data.</text>
</comment>
<gene>
    <name evidence="2" type="ORF">ODALV1_LOCUS8857</name>
</gene>
<proteinExistence type="predicted"/>
<dbReference type="EMBL" id="CAXLJM020000027">
    <property type="protein sequence ID" value="CAL8094683.1"/>
    <property type="molecule type" value="Genomic_DNA"/>
</dbReference>
<keyword evidence="1" id="KW-0472">Membrane</keyword>
<sequence length="208" mass="23530">MKMFHPCCHLIPTDLAAKFIAICDLIFGLIGMFWFVCMLDGYAIDKVQENEESMSVPVQKHQILPLLVALQKNVSEDILTSITEPTVTETERFPTLHLTLEEIRIDGEFGNSALSGFYTVMNLTLFALLLNAVKTRNISKLKLWIVVRSATILLKFILYLCFFISGFQVHSQIPHLIFTLVHLYGLWVVAVLISEIKKENSTGDGIKL</sequence>
<keyword evidence="3" id="KW-1185">Reference proteome</keyword>
<feature type="transmembrane region" description="Helical" evidence="1">
    <location>
        <begin position="21"/>
        <end position="44"/>
    </location>
</feature>
<evidence type="ECO:0000313" key="2">
    <source>
        <dbReference type="EMBL" id="CAL8094683.1"/>
    </source>
</evidence>
<evidence type="ECO:0000256" key="1">
    <source>
        <dbReference type="SAM" id="Phobius"/>
    </source>
</evidence>
<protein>
    <submittedName>
        <fullName evidence="2">Uncharacterized protein</fullName>
    </submittedName>
</protein>
<name>A0ABP1QDU7_9HEXA</name>
<organism evidence="2 3">
    <name type="scientific">Orchesella dallaii</name>
    <dbReference type="NCBI Taxonomy" id="48710"/>
    <lineage>
        <taxon>Eukaryota</taxon>
        <taxon>Metazoa</taxon>
        <taxon>Ecdysozoa</taxon>
        <taxon>Arthropoda</taxon>
        <taxon>Hexapoda</taxon>
        <taxon>Collembola</taxon>
        <taxon>Entomobryomorpha</taxon>
        <taxon>Entomobryoidea</taxon>
        <taxon>Orchesellidae</taxon>
        <taxon>Orchesellinae</taxon>
        <taxon>Orchesella</taxon>
    </lineage>
</organism>
<reference evidence="2 3" key="1">
    <citation type="submission" date="2024-08" db="EMBL/GenBank/DDBJ databases">
        <authorList>
            <person name="Cucini C."/>
            <person name="Frati F."/>
        </authorList>
    </citation>
    <scope>NUCLEOTIDE SEQUENCE [LARGE SCALE GENOMIC DNA]</scope>
</reference>